<dbReference type="EMBL" id="OY979415">
    <property type="protein sequence ID" value="CAK6604140.1"/>
    <property type="molecule type" value="Genomic_DNA"/>
</dbReference>
<dbReference type="Proteomes" id="UP001497475">
    <property type="component" value="Chromosome"/>
</dbReference>
<sequence length="61" mass="6811">MIDITGGLAMAILITIALFAVAGWYSESRKAARYHRKMVKLMEHLDAEGRGREAIELVKHA</sequence>
<protein>
    <recommendedName>
        <fullName evidence="4">Holin</fullName>
    </recommendedName>
</protein>
<organism evidence="2 3">
    <name type="scientific">Klebsiella phage vB_Kpn_K19PH14C4P1</name>
    <dbReference type="NCBI Taxonomy" id="3071650"/>
    <lineage>
        <taxon>Viruses</taxon>
        <taxon>Duplodnaviria</taxon>
        <taxon>Heunggongvirae</taxon>
        <taxon>Uroviricota</taxon>
        <taxon>Caudoviricetes</taxon>
        <taxon>Autographivirales</taxon>
        <taxon>Autotranscriptaviridae</taxon>
        <taxon>Studiervirinae</taxon>
        <taxon>Teetrevirus</taxon>
        <taxon>Teetrevirus K19PH14C4P1</taxon>
    </lineage>
</organism>
<evidence type="ECO:0000313" key="3">
    <source>
        <dbReference type="Proteomes" id="UP001497475"/>
    </source>
</evidence>
<evidence type="ECO:0008006" key="4">
    <source>
        <dbReference type="Google" id="ProtNLM"/>
    </source>
</evidence>
<name>A0AAV1MIE8_9CAUD</name>
<evidence type="ECO:0000256" key="1">
    <source>
        <dbReference type="SAM" id="Phobius"/>
    </source>
</evidence>
<accession>A0AAV1MIE8</accession>
<gene>
    <name evidence="2" type="ORF">K19PH14C4P1_LOCUS7</name>
</gene>
<reference evidence="2 3" key="1">
    <citation type="submission" date="2023-10" db="EMBL/GenBank/DDBJ databases">
        <authorList>
            <person name="Robby Concha-Eloko"/>
            <person name="Pilar Barberan- Martinez"/>
            <person name="Rafael Sanjuan"/>
            <person name="Pilar Domingo-Calap"/>
        </authorList>
    </citation>
    <scope>NUCLEOTIDE SEQUENCE [LARGE SCALE GENOMIC DNA]</scope>
</reference>
<keyword evidence="1" id="KW-0812">Transmembrane</keyword>
<evidence type="ECO:0000313" key="2">
    <source>
        <dbReference type="EMBL" id="CAK6604140.1"/>
    </source>
</evidence>
<proteinExistence type="predicted"/>
<keyword evidence="1" id="KW-1133">Transmembrane helix</keyword>
<feature type="transmembrane region" description="Helical" evidence="1">
    <location>
        <begin position="6"/>
        <end position="26"/>
    </location>
</feature>
<keyword evidence="1" id="KW-0472">Membrane</keyword>
<keyword evidence="3" id="KW-1185">Reference proteome</keyword>